<comment type="similarity">
    <text evidence="2">Belongs to the EamA transporter family.</text>
</comment>
<dbReference type="GO" id="GO:0016020">
    <property type="term" value="C:membrane"/>
    <property type="evidence" value="ECO:0007669"/>
    <property type="project" value="UniProtKB-SubCell"/>
</dbReference>
<evidence type="ECO:0000256" key="6">
    <source>
        <dbReference type="SAM" id="Phobius"/>
    </source>
</evidence>
<reference evidence="8 9" key="1">
    <citation type="submission" date="2020-08" db="EMBL/GenBank/DDBJ databases">
        <title>Sequencing the genomes of 1000 actinobacteria strains.</title>
        <authorList>
            <person name="Klenk H.-P."/>
        </authorList>
    </citation>
    <scope>NUCLEOTIDE SEQUENCE [LARGE SCALE GENOMIC DNA]</scope>
    <source>
        <strain evidence="8 9">DSM 45582</strain>
    </source>
</reference>
<dbReference type="InterPro" id="IPR037185">
    <property type="entry name" value="EmrE-like"/>
</dbReference>
<dbReference type="InterPro" id="IPR000620">
    <property type="entry name" value="EamA_dom"/>
</dbReference>
<sequence length="323" mass="32983">MEATWRWVALTAIAPVAWGGTYFVTREFLPVGHPLYGAVLRALPAGLLLLIACRSLPHGSWWWKSILLGLLNMSAFFTLVYLAAQLLPTSVAAVIMAMSPVVLMTLAWTLLSERPGAAAAGGAVLGIAGVCAMLLTGGESIDLRGALASLAAMSISSVGYVLAKKWSGQVPVLASTCWQLIAGGLLLLPFAVLLEGPPPALDAAAVAGFAFVSVVGTAIAFAAWFTGLRHLKAGQVGLIGLLNPLVGVLLGTVVAAEALTLQQVGGIVLVLTGIALGRPSGRRRAETTAPGGGAHSRVVTKPATACGCSFCAIRPCGAADASR</sequence>
<dbReference type="PANTHER" id="PTHR32322:SF2">
    <property type="entry name" value="EAMA DOMAIN-CONTAINING PROTEIN"/>
    <property type="match status" value="1"/>
</dbReference>
<dbReference type="AlphaFoldDB" id="A0A840N8E7"/>
<evidence type="ECO:0000256" key="5">
    <source>
        <dbReference type="ARBA" id="ARBA00023136"/>
    </source>
</evidence>
<feature type="transmembrane region" description="Helical" evidence="6">
    <location>
        <begin position="236"/>
        <end position="255"/>
    </location>
</feature>
<keyword evidence="9" id="KW-1185">Reference proteome</keyword>
<feature type="transmembrane region" description="Helical" evidence="6">
    <location>
        <begin position="90"/>
        <end position="111"/>
    </location>
</feature>
<dbReference type="Pfam" id="PF00892">
    <property type="entry name" value="EamA"/>
    <property type="match status" value="2"/>
</dbReference>
<dbReference type="EMBL" id="JACHIV010000001">
    <property type="protein sequence ID" value="MBB5068426.1"/>
    <property type="molecule type" value="Genomic_DNA"/>
</dbReference>
<feature type="transmembrane region" description="Helical" evidence="6">
    <location>
        <begin position="170"/>
        <end position="192"/>
    </location>
</feature>
<dbReference type="RefSeq" id="WP_184478116.1">
    <property type="nucleotide sequence ID" value="NZ_JACHIV010000001.1"/>
</dbReference>
<evidence type="ECO:0000256" key="4">
    <source>
        <dbReference type="ARBA" id="ARBA00022989"/>
    </source>
</evidence>
<comment type="subcellular location">
    <subcellularLocation>
        <location evidence="1">Membrane</location>
        <topology evidence="1">Multi-pass membrane protein</topology>
    </subcellularLocation>
</comment>
<dbReference type="InterPro" id="IPR050638">
    <property type="entry name" value="AA-Vitamin_Transporters"/>
</dbReference>
<evidence type="ECO:0000259" key="7">
    <source>
        <dbReference type="Pfam" id="PF00892"/>
    </source>
</evidence>
<feature type="domain" description="EamA" evidence="7">
    <location>
        <begin position="144"/>
        <end position="276"/>
    </location>
</feature>
<evidence type="ECO:0000256" key="3">
    <source>
        <dbReference type="ARBA" id="ARBA00022692"/>
    </source>
</evidence>
<dbReference type="PANTHER" id="PTHR32322">
    <property type="entry name" value="INNER MEMBRANE TRANSPORTER"/>
    <property type="match status" value="1"/>
</dbReference>
<proteinExistence type="inferred from homology"/>
<comment type="caution">
    <text evidence="8">The sequence shown here is derived from an EMBL/GenBank/DDBJ whole genome shotgun (WGS) entry which is preliminary data.</text>
</comment>
<evidence type="ECO:0000256" key="2">
    <source>
        <dbReference type="ARBA" id="ARBA00007362"/>
    </source>
</evidence>
<feature type="domain" description="EamA" evidence="7">
    <location>
        <begin position="6"/>
        <end position="134"/>
    </location>
</feature>
<dbReference type="SUPFAM" id="SSF103481">
    <property type="entry name" value="Multidrug resistance efflux transporter EmrE"/>
    <property type="match status" value="2"/>
</dbReference>
<gene>
    <name evidence="8" type="ORF">BJ969_001514</name>
</gene>
<feature type="transmembrane region" description="Helical" evidence="6">
    <location>
        <begin position="204"/>
        <end position="224"/>
    </location>
</feature>
<feature type="transmembrane region" description="Helical" evidence="6">
    <location>
        <begin position="65"/>
        <end position="84"/>
    </location>
</feature>
<organism evidence="8 9">
    <name type="scientific">Saccharopolyspora gloriosae</name>
    <dbReference type="NCBI Taxonomy" id="455344"/>
    <lineage>
        <taxon>Bacteria</taxon>
        <taxon>Bacillati</taxon>
        <taxon>Actinomycetota</taxon>
        <taxon>Actinomycetes</taxon>
        <taxon>Pseudonocardiales</taxon>
        <taxon>Pseudonocardiaceae</taxon>
        <taxon>Saccharopolyspora</taxon>
    </lineage>
</organism>
<keyword evidence="3 6" id="KW-0812">Transmembrane</keyword>
<evidence type="ECO:0000256" key="1">
    <source>
        <dbReference type="ARBA" id="ARBA00004141"/>
    </source>
</evidence>
<keyword evidence="4 6" id="KW-1133">Transmembrane helix</keyword>
<accession>A0A840N8E7</accession>
<feature type="transmembrane region" description="Helical" evidence="6">
    <location>
        <begin position="118"/>
        <end position="137"/>
    </location>
</feature>
<feature type="transmembrane region" description="Helical" evidence="6">
    <location>
        <begin position="35"/>
        <end position="53"/>
    </location>
</feature>
<protein>
    <submittedName>
        <fullName evidence="8">Putative blue pigment (Indigoidine) exporter</fullName>
    </submittedName>
</protein>
<feature type="transmembrane region" description="Helical" evidence="6">
    <location>
        <begin position="143"/>
        <end position="163"/>
    </location>
</feature>
<name>A0A840N8E7_9PSEU</name>
<evidence type="ECO:0000313" key="9">
    <source>
        <dbReference type="Proteomes" id="UP000580474"/>
    </source>
</evidence>
<evidence type="ECO:0000313" key="8">
    <source>
        <dbReference type="EMBL" id="MBB5068426.1"/>
    </source>
</evidence>
<feature type="transmembrane region" description="Helical" evidence="6">
    <location>
        <begin position="261"/>
        <end position="277"/>
    </location>
</feature>
<dbReference type="Proteomes" id="UP000580474">
    <property type="component" value="Unassembled WGS sequence"/>
</dbReference>
<keyword evidence="5 6" id="KW-0472">Membrane</keyword>